<dbReference type="InterPro" id="IPR050833">
    <property type="entry name" value="Poly_Biosynth_Transport"/>
</dbReference>
<feature type="transmembrane region" description="Helical" evidence="6">
    <location>
        <begin position="81"/>
        <end position="102"/>
    </location>
</feature>
<gene>
    <name evidence="7" type="ORF">LC087_14065</name>
</gene>
<evidence type="ECO:0000256" key="6">
    <source>
        <dbReference type="SAM" id="Phobius"/>
    </source>
</evidence>
<evidence type="ECO:0000256" key="3">
    <source>
        <dbReference type="ARBA" id="ARBA00022692"/>
    </source>
</evidence>
<dbReference type="PANTHER" id="PTHR30250">
    <property type="entry name" value="PST FAMILY PREDICTED COLANIC ACID TRANSPORTER"/>
    <property type="match status" value="1"/>
</dbReference>
<evidence type="ECO:0000313" key="8">
    <source>
        <dbReference type="Proteomes" id="UP001197974"/>
    </source>
</evidence>
<evidence type="ECO:0000256" key="5">
    <source>
        <dbReference type="ARBA" id="ARBA00023136"/>
    </source>
</evidence>
<reference evidence="7 8" key="1">
    <citation type="submission" date="2023-06" db="EMBL/GenBank/DDBJ databases">
        <title>Five Gram-positive bacteria isolated from mangrove sediments in Shenzhen, Guangdong, China.</title>
        <authorList>
            <person name="Yu S."/>
            <person name="Zheng W."/>
            <person name="Huang Y."/>
        </authorList>
    </citation>
    <scope>NUCLEOTIDE SEQUENCE [LARGE SCALE GENOMIC DNA]</scope>
    <source>
        <strain evidence="7 8">SaN35-3</strain>
    </source>
</reference>
<name>A0ABY9JRA2_9BACI</name>
<sequence>MLIFIQLVDSFTLYSSMIDFGMNQDAAKELKGVYDRGQPLLQLGTVLSTSLSLTLVPLIARAVYKGDKQFIRDSIHNTLKTSIVISIAATIGLMAIMESTNIMLFRNNRGTDVLTIFCLSIFFTGISMTVTGILQGLGGNEMAGCKYLNRNCCEAFL</sequence>
<evidence type="ECO:0000256" key="2">
    <source>
        <dbReference type="ARBA" id="ARBA00022475"/>
    </source>
</evidence>
<keyword evidence="8" id="KW-1185">Reference proteome</keyword>
<comment type="subcellular location">
    <subcellularLocation>
        <location evidence="1">Cell membrane</location>
        <topology evidence="1">Multi-pass membrane protein</topology>
    </subcellularLocation>
</comment>
<feature type="transmembrane region" description="Helical" evidence="6">
    <location>
        <begin position="114"/>
        <end position="134"/>
    </location>
</feature>
<feature type="transmembrane region" description="Helical" evidence="6">
    <location>
        <begin position="40"/>
        <end position="60"/>
    </location>
</feature>
<keyword evidence="3 6" id="KW-0812">Transmembrane</keyword>
<evidence type="ECO:0008006" key="9">
    <source>
        <dbReference type="Google" id="ProtNLM"/>
    </source>
</evidence>
<keyword evidence="5 6" id="KW-0472">Membrane</keyword>
<evidence type="ECO:0000256" key="1">
    <source>
        <dbReference type="ARBA" id="ARBA00004651"/>
    </source>
</evidence>
<protein>
    <recommendedName>
        <fullName evidence="9">Polysaccharide biosynthesis protein</fullName>
    </recommendedName>
</protein>
<dbReference type="RefSeq" id="WP_306019661.1">
    <property type="nucleotide sequence ID" value="NZ_CP129013.1"/>
</dbReference>
<dbReference type="EMBL" id="CP129013">
    <property type="protein sequence ID" value="WLR41931.1"/>
    <property type="molecule type" value="Genomic_DNA"/>
</dbReference>
<keyword evidence="2" id="KW-1003">Cell membrane</keyword>
<dbReference type="PANTHER" id="PTHR30250:SF29">
    <property type="entry name" value="POLYSACCHARIDE BIOSYNTHESIS PROTEIN C-TERMINAL DOMAIN-CONTAINING PROTEIN"/>
    <property type="match status" value="1"/>
</dbReference>
<evidence type="ECO:0000256" key="4">
    <source>
        <dbReference type="ARBA" id="ARBA00022989"/>
    </source>
</evidence>
<evidence type="ECO:0000313" key="7">
    <source>
        <dbReference type="EMBL" id="WLR41931.1"/>
    </source>
</evidence>
<proteinExistence type="predicted"/>
<accession>A0ABY9JRA2</accession>
<organism evidence="7 8">
    <name type="scientific">Bacillus carboniphilus</name>
    <dbReference type="NCBI Taxonomy" id="86663"/>
    <lineage>
        <taxon>Bacteria</taxon>
        <taxon>Bacillati</taxon>
        <taxon>Bacillota</taxon>
        <taxon>Bacilli</taxon>
        <taxon>Bacillales</taxon>
        <taxon>Bacillaceae</taxon>
        <taxon>Bacillus</taxon>
    </lineage>
</organism>
<keyword evidence="4 6" id="KW-1133">Transmembrane helix</keyword>
<dbReference type="Proteomes" id="UP001197974">
    <property type="component" value="Chromosome"/>
</dbReference>